<keyword evidence="1" id="KW-0106">Calcium</keyword>
<keyword evidence="2" id="KW-0732">Signal</keyword>
<dbReference type="Gramene" id="ERN15310">
    <property type="protein sequence ID" value="ERN15310"/>
    <property type="gene ID" value="AMTR_s00036p00074650"/>
</dbReference>
<accession>U5CZA0</accession>
<evidence type="ECO:0000256" key="1">
    <source>
        <dbReference type="ARBA" id="ARBA00022837"/>
    </source>
</evidence>
<dbReference type="STRING" id="13333.U5CZA0"/>
<dbReference type="InterPro" id="IPR002048">
    <property type="entry name" value="EF_hand_dom"/>
</dbReference>
<dbReference type="PROSITE" id="PS50222">
    <property type="entry name" value="EF_HAND_2"/>
    <property type="match status" value="2"/>
</dbReference>
<feature type="domain" description="EF-hand" evidence="3">
    <location>
        <begin position="207"/>
        <end position="233"/>
    </location>
</feature>
<dbReference type="InterPro" id="IPR011992">
    <property type="entry name" value="EF-hand-dom_pair"/>
</dbReference>
<evidence type="ECO:0000313" key="5">
    <source>
        <dbReference type="Proteomes" id="UP000017836"/>
    </source>
</evidence>
<dbReference type="Pfam" id="PF13833">
    <property type="entry name" value="EF-hand_8"/>
    <property type="match status" value="1"/>
</dbReference>
<dbReference type="PANTHER" id="PTHR10827">
    <property type="entry name" value="RETICULOCALBIN"/>
    <property type="match status" value="1"/>
</dbReference>
<dbReference type="GO" id="GO:0005783">
    <property type="term" value="C:endoplasmic reticulum"/>
    <property type="evidence" value="ECO:0000318"/>
    <property type="project" value="GO_Central"/>
</dbReference>
<dbReference type="EMBL" id="KI392503">
    <property type="protein sequence ID" value="ERN15310.1"/>
    <property type="molecule type" value="Genomic_DNA"/>
</dbReference>
<dbReference type="eggNOG" id="KOG4223">
    <property type="taxonomic scope" value="Eukaryota"/>
</dbReference>
<feature type="signal peptide" evidence="2">
    <location>
        <begin position="1"/>
        <end position="25"/>
    </location>
</feature>
<feature type="chain" id="PRO_5004658793" description="EF-hand domain-containing protein" evidence="2">
    <location>
        <begin position="26"/>
        <end position="376"/>
    </location>
</feature>
<protein>
    <recommendedName>
        <fullName evidence="3">EF-hand domain-containing protein</fullName>
    </recommendedName>
</protein>
<feature type="domain" description="EF-hand" evidence="3">
    <location>
        <begin position="287"/>
        <end position="322"/>
    </location>
</feature>
<name>U5CZA0_AMBTC</name>
<dbReference type="PANTHER" id="PTHR10827:SF101">
    <property type="entry name" value="CALCIUM-BINDING EF HAND FAMILY PROTEIN"/>
    <property type="match status" value="1"/>
</dbReference>
<dbReference type="GO" id="GO:0005509">
    <property type="term" value="F:calcium ion binding"/>
    <property type="evidence" value="ECO:0000318"/>
    <property type="project" value="GO_Central"/>
</dbReference>
<evidence type="ECO:0000313" key="4">
    <source>
        <dbReference type="EMBL" id="ERN15310.1"/>
    </source>
</evidence>
<organism evidence="4 5">
    <name type="scientific">Amborella trichopoda</name>
    <dbReference type="NCBI Taxonomy" id="13333"/>
    <lineage>
        <taxon>Eukaryota</taxon>
        <taxon>Viridiplantae</taxon>
        <taxon>Streptophyta</taxon>
        <taxon>Embryophyta</taxon>
        <taxon>Tracheophyta</taxon>
        <taxon>Spermatophyta</taxon>
        <taxon>Magnoliopsida</taxon>
        <taxon>Amborellales</taxon>
        <taxon>Amborellaceae</taxon>
        <taxon>Amborella</taxon>
    </lineage>
</organism>
<keyword evidence="5" id="KW-1185">Reference proteome</keyword>
<dbReference type="Gene3D" id="1.10.238.10">
    <property type="entry name" value="EF-hand"/>
    <property type="match status" value="2"/>
</dbReference>
<reference evidence="5" key="1">
    <citation type="journal article" date="2013" name="Science">
        <title>The Amborella genome and the evolution of flowering plants.</title>
        <authorList>
            <consortium name="Amborella Genome Project"/>
        </authorList>
    </citation>
    <scope>NUCLEOTIDE SEQUENCE [LARGE SCALE GENOMIC DNA]</scope>
</reference>
<dbReference type="SMART" id="SM00054">
    <property type="entry name" value="EFh"/>
    <property type="match status" value="3"/>
</dbReference>
<sequence>MKSVIIYISVALFLLFLIHYGPNKSQTSRSLHRRVGPARLKLRSKFSFSSRDRKHDPVAFDPFVAEIERHREDREWEKKLIEQNYHELNHSSAPGEESQPEWEDFMNAEDYLNDEERFNVTSRLVLLFPRIDIAPADGFLSTEELTQWNLQQSFREVMHRTERDMELHDKNRDGFVSFAEYDPPSWARHADNNSYGYEIGWWKEDHFNSSDEDGDGLLNRTEFNNFLHPADSNNPKLLRWLCKEEVRERDIDKDGKLNFQEFFHGLFDLIRSYDEIDSNYTHESDPLKETPAKKLFDELDKDKDGFLSYEELLPVIAKLHPGEQYYAKQQADYIKMQADSNKDGRLSLQEMIENPYVFYSAIFSDEDDYEYHDEFR</sequence>
<dbReference type="Proteomes" id="UP000017836">
    <property type="component" value="Unassembled WGS sequence"/>
</dbReference>
<dbReference type="HOGENOM" id="CLU_038312_1_1_1"/>
<dbReference type="SUPFAM" id="SSF47473">
    <property type="entry name" value="EF-hand"/>
    <property type="match status" value="2"/>
</dbReference>
<proteinExistence type="predicted"/>
<evidence type="ECO:0000259" key="3">
    <source>
        <dbReference type="PROSITE" id="PS50222"/>
    </source>
</evidence>
<gene>
    <name evidence="4" type="ORF">AMTR_s00036p00074650</name>
</gene>
<dbReference type="OMA" id="HELTQWN"/>
<dbReference type="FunFam" id="1.10.238.10:FF:000328">
    <property type="entry name" value="Calcium-binding EF hand family protein"/>
    <property type="match status" value="1"/>
</dbReference>
<dbReference type="PROSITE" id="PS00018">
    <property type="entry name" value="EF_HAND_1"/>
    <property type="match status" value="5"/>
</dbReference>
<dbReference type="AlphaFoldDB" id="U5CZA0"/>
<dbReference type="OrthoDB" id="293868at2759"/>
<evidence type="ECO:0000256" key="2">
    <source>
        <dbReference type="SAM" id="SignalP"/>
    </source>
</evidence>
<dbReference type="Pfam" id="PF13499">
    <property type="entry name" value="EF-hand_7"/>
    <property type="match status" value="1"/>
</dbReference>
<dbReference type="InterPro" id="IPR018247">
    <property type="entry name" value="EF_Hand_1_Ca_BS"/>
</dbReference>